<organism evidence="2">
    <name type="scientific">Oryza glumipatula</name>
    <dbReference type="NCBI Taxonomy" id="40148"/>
    <lineage>
        <taxon>Eukaryota</taxon>
        <taxon>Viridiplantae</taxon>
        <taxon>Streptophyta</taxon>
        <taxon>Embryophyta</taxon>
        <taxon>Tracheophyta</taxon>
        <taxon>Spermatophyta</taxon>
        <taxon>Magnoliopsida</taxon>
        <taxon>Liliopsida</taxon>
        <taxon>Poales</taxon>
        <taxon>Poaceae</taxon>
        <taxon>BOP clade</taxon>
        <taxon>Oryzoideae</taxon>
        <taxon>Oryzeae</taxon>
        <taxon>Oryzinae</taxon>
        <taxon>Oryza</taxon>
    </lineage>
</organism>
<name>A0A0E0AHX3_9ORYZ</name>
<evidence type="ECO:0000256" key="1">
    <source>
        <dbReference type="SAM" id="MobiDB-lite"/>
    </source>
</evidence>
<keyword evidence="3" id="KW-1185">Reference proteome</keyword>
<accession>A0A0E0AHX3</accession>
<feature type="region of interest" description="Disordered" evidence="1">
    <location>
        <begin position="1"/>
        <end position="47"/>
    </location>
</feature>
<protein>
    <submittedName>
        <fullName evidence="2">Uncharacterized protein</fullName>
    </submittedName>
</protein>
<dbReference type="EnsemblPlants" id="OGLUM07G08650.1">
    <property type="protein sequence ID" value="OGLUM07G08650.1"/>
    <property type="gene ID" value="OGLUM07G08650"/>
</dbReference>
<dbReference type="AlphaFoldDB" id="A0A0E0AHX3"/>
<reference evidence="2" key="2">
    <citation type="submission" date="2018-05" db="EMBL/GenBank/DDBJ databases">
        <title>OgluRS3 (Oryza glumaepatula Reference Sequence Version 3).</title>
        <authorList>
            <person name="Zhang J."/>
            <person name="Kudrna D."/>
            <person name="Lee S."/>
            <person name="Talag J."/>
            <person name="Welchert J."/>
            <person name="Wing R.A."/>
        </authorList>
    </citation>
    <scope>NUCLEOTIDE SEQUENCE [LARGE SCALE GENOMIC DNA]</scope>
</reference>
<evidence type="ECO:0000313" key="3">
    <source>
        <dbReference type="Proteomes" id="UP000026961"/>
    </source>
</evidence>
<dbReference type="Proteomes" id="UP000026961">
    <property type="component" value="Chromosome 7"/>
</dbReference>
<reference evidence="2" key="1">
    <citation type="submission" date="2015-04" db="UniProtKB">
        <authorList>
            <consortium name="EnsemblPlants"/>
        </authorList>
    </citation>
    <scope>IDENTIFICATION</scope>
</reference>
<sequence length="161" mass="17009">MGPTCQHPSSRPKWRHAPIPLTPVNLDEEWQQRRTPRHHGQTTGWPAADELHVSLPSSSSHLLSDPVLSHESAATSIPITRCLPPAGDKGQVLGGDEHQRGARGQPTTPAPPPTLPPGTRGVQVVDDSNGSGVPAPLTPQLHAAFSVSAIAPANFSADRHT</sequence>
<evidence type="ECO:0000313" key="2">
    <source>
        <dbReference type="EnsemblPlants" id="OGLUM07G08650.1"/>
    </source>
</evidence>
<dbReference type="Gramene" id="OGLUM07G08650.1">
    <property type="protein sequence ID" value="OGLUM07G08650.1"/>
    <property type="gene ID" value="OGLUM07G08650"/>
</dbReference>
<dbReference type="HOGENOM" id="CLU_1646347_0_0_1"/>
<feature type="region of interest" description="Disordered" evidence="1">
    <location>
        <begin position="79"/>
        <end position="137"/>
    </location>
</feature>
<proteinExistence type="predicted"/>